<dbReference type="AlphaFoldDB" id="A0AAD7A2P2"/>
<dbReference type="Gene3D" id="3.40.50.1110">
    <property type="entry name" value="SGNH hydrolase"/>
    <property type="match status" value="1"/>
</dbReference>
<dbReference type="Proteomes" id="UP001218218">
    <property type="component" value="Unassembled WGS sequence"/>
</dbReference>
<dbReference type="CDD" id="cd00229">
    <property type="entry name" value="SGNH_hydrolase"/>
    <property type="match status" value="1"/>
</dbReference>
<name>A0AAD7A2P2_9AGAR</name>
<comment type="caution">
    <text evidence="1">The sequence shown here is derived from an EMBL/GenBank/DDBJ whole genome shotgun (WGS) entry which is preliminary data.</text>
</comment>
<keyword evidence="2" id="KW-1185">Reference proteome</keyword>
<evidence type="ECO:0000313" key="2">
    <source>
        <dbReference type="Proteomes" id="UP001218218"/>
    </source>
</evidence>
<evidence type="ECO:0008006" key="3">
    <source>
        <dbReference type="Google" id="ProtNLM"/>
    </source>
</evidence>
<accession>A0AAD7A2P2</accession>
<evidence type="ECO:0000313" key="1">
    <source>
        <dbReference type="EMBL" id="KAJ7348141.1"/>
    </source>
</evidence>
<dbReference type="InterPro" id="IPR036514">
    <property type="entry name" value="SGNH_hydro_sf"/>
</dbReference>
<dbReference type="SUPFAM" id="SSF52266">
    <property type="entry name" value="SGNH hydrolase"/>
    <property type="match status" value="1"/>
</dbReference>
<gene>
    <name evidence="1" type="ORF">DFH08DRAFT_960488</name>
</gene>
<protein>
    <recommendedName>
        <fullName evidence="3">SGNH hydrolase-type esterase domain-containing protein</fullName>
    </recommendedName>
</protein>
<dbReference type="EMBL" id="JARIHO010000018">
    <property type="protein sequence ID" value="KAJ7348141.1"/>
    <property type="molecule type" value="Genomic_DNA"/>
</dbReference>
<organism evidence="1 2">
    <name type="scientific">Mycena albidolilacea</name>
    <dbReference type="NCBI Taxonomy" id="1033008"/>
    <lineage>
        <taxon>Eukaryota</taxon>
        <taxon>Fungi</taxon>
        <taxon>Dikarya</taxon>
        <taxon>Basidiomycota</taxon>
        <taxon>Agaricomycotina</taxon>
        <taxon>Agaricomycetes</taxon>
        <taxon>Agaricomycetidae</taxon>
        <taxon>Agaricales</taxon>
        <taxon>Marasmiineae</taxon>
        <taxon>Mycenaceae</taxon>
        <taxon>Mycena</taxon>
    </lineage>
</organism>
<sequence>MAQNPPKSSILYLGSNLTLSSRWEHSDSAIWSAWAGSSIKFYSTSWMSQLFMKIGSKTERKDRWNGGTPLFAVSVVERAQYAPHGTFSSAVIKTKTFEAAPGMLVQLWDEPIKNCHVEIVLIDWASILEIEGFVSVDPCQIESARSLATEDLILFIGDSLTCGLALERSDGGQPIPQGVLDAFPSRAVSILRERNSNPLSLEVVAYPGISLTRLGRPEDDDSAASSEHLGMTDKFFHTTPWDTTAWTTRGSPRFICIALGTNDEANDVPPDLFRLTLERFIQRLSAAFPSVKAVYLVPPFRDFSEPDAGEIYQDLVSHKFAVNGLSVEVCSGINDGMTLEDTVDGLHATSAGHMILANNLAQFLGPRLAPVRPEESH</sequence>
<proteinExistence type="predicted"/>
<reference evidence="1" key="1">
    <citation type="submission" date="2023-03" db="EMBL/GenBank/DDBJ databases">
        <title>Massive genome expansion in bonnet fungi (Mycena s.s.) driven by repeated elements and novel gene families across ecological guilds.</title>
        <authorList>
            <consortium name="Lawrence Berkeley National Laboratory"/>
            <person name="Harder C.B."/>
            <person name="Miyauchi S."/>
            <person name="Viragh M."/>
            <person name="Kuo A."/>
            <person name="Thoen E."/>
            <person name="Andreopoulos B."/>
            <person name="Lu D."/>
            <person name="Skrede I."/>
            <person name="Drula E."/>
            <person name="Henrissat B."/>
            <person name="Morin E."/>
            <person name="Kohler A."/>
            <person name="Barry K."/>
            <person name="LaButti K."/>
            <person name="Morin E."/>
            <person name="Salamov A."/>
            <person name="Lipzen A."/>
            <person name="Mereny Z."/>
            <person name="Hegedus B."/>
            <person name="Baldrian P."/>
            <person name="Stursova M."/>
            <person name="Weitz H."/>
            <person name="Taylor A."/>
            <person name="Grigoriev I.V."/>
            <person name="Nagy L.G."/>
            <person name="Martin F."/>
            <person name="Kauserud H."/>
        </authorList>
    </citation>
    <scope>NUCLEOTIDE SEQUENCE</scope>
    <source>
        <strain evidence="1">CBHHK002</strain>
    </source>
</reference>